<evidence type="ECO:0000256" key="1">
    <source>
        <dbReference type="SAM" id="Phobius"/>
    </source>
</evidence>
<keyword evidence="1" id="KW-0812">Transmembrane</keyword>
<organism evidence="2 3">
    <name type="scientific">Streptomyces phyllanthi</name>
    <dbReference type="NCBI Taxonomy" id="1803180"/>
    <lineage>
        <taxon>Bacteria</taxon>
        <taxon>Bacillati</taxon>
        <taxon>Actinomycetota</taxon>
        <taxon>Actinomycetes</taxon>
        <taxon>Kitasatosporales</taxon>
        <taxon>Streptomycetaceae</taxon>
        <taxon>Streptomyces</taxon>
    </lineage>
</organism>
<accession>A0A5N8WAI5</accession>
<dbReference type="Proteomes" id="UP000326979">
    <property type="component" value="Unassembled WGS sequence"/>
</dbReference>
<keyword evidence="1" id="KW-1133">Transmembrane helix</keyword>
<dbReference type="AlphaFoldDB" id="A0A5N8WAI5"/>
<proteinExistence type="predicted"/>
<evidence type="ECO:0000313" key="3">
    <source>
        <dbReference type="Proteomes" id="UP000326979"/>
    </source>
</evidence>
<name>A0A5N8WAI5_9ACTN</name>
<keyword evidence="1" id="KW-0472">Membrane</keyword>
<comment type="caution">
    <text evidence="2">The sequence shown here is derived from an EMBL/GenBank/DDBJ whole genome shotgun (WGS) entry which is preliminary data.</text>
</comment>
<keyword evidence="3" id="KW-1185">Reference proteome</keyword>
<feature type="transmembrane region" description="Helical" evidence="1">
    <location>
        <begin position="21"/>
        <end position="42"/>
    </location>
</feature>
<evidence type="ECO:0000313" key="2">
    <source>
        <dbReference type="EMBL" id="MPY44513.1"/>
    </source>
</evidence>
<dbReference type="RefSeq" id="WP_152789491.1">
    <property type="nucleotide sequence ID" value="NZ_BAABEQ010000050.1"/>
</dbReference>
<protein>
    <submittedName>
        <fullName evidence="2">Uncharacterized protein</fullName>
    </submittedName>
</protein>
<dbReference type="EMBL" id="VJZE01000331">
    <property type="protein sequence ID" value="MPY44513.1"/>
    <property type="molecule type" value="Genomic_DNA"/>
</dbReference>
<feature type="transmembrane region" description="Helical" evidence="1">
    <location>
        <begin position="54"/>
        <end position="73"/>
    </location>
</feature>
<reference evidence="2 3" key="1">
    <citation type="submission" date="2019-07" db="EMBL/GenBank/DDBJ databases">
        <title>New species of Amycolatopsis and Streptomyces.</title>
        <authorList>
            <person name="Duangmal K."/>
            <person name="Teo W.F.A."/>
            <person name="Lipun K."/>
        </authorList>
    </citation>
    <scope>NUCLEOTIDE SEQUENCE [LARGE SCALE GENOMIC DNA]</scope>
    <source>
        <strain evidence="2 3">TISTR 2346</strain>
    </source>
</reference>
<sequence>MPTPPSRRKPSALRRRRRTRRIIGLAIVAFSAAVIAGLAWMFHTAGMTGARNTVYIVAGSVWPVPIALAATVVGGPGETGPVRRFLEALGATVMVTPLLTALPLGAWGVCASFVPGIAGIGDPPLPVLIGIAAWFLVTLVLWAIFADRGDVYGGGWAP</sequence>
<feature type="transmembrane region" description="Helical" evidence="1">
    <location>
        <begin position="85"/>
        <end position="107"/>
    </location>
</feature>
<gene>
    <name evidence="2" type="ORF">FNH04_32790</name>
</gene>
<feature type="transmembrane region" description="Helical" evidence="1">
    <location>
        <begin position="127"/>
        <end position="145"/>
    </location>
</feature>